<dbReference type="Gene3D" id="3.10.20.410">
    <property type="match status" value="1"/>
</dbReference>
<dbReference type="GO" id="GO:0009279">
    <property type="term" value="C:cell outer membrane"/>
    <property type="evidence" value="ECO:0007669"/>
    <property type="project" value="UniProtKB-SubCell"/>
</dbReference>
<evidence type="ECO:0000256" key="5">
    <source>
        <dbReference type="ARBA" id="ARBA00022692"/>
    </source>
</evidence>
<dbReference type="InterPro" id="IPR018030">
    <property type="entry name" value="Fimbrial_membr_usher_CS"/>
</dbReference>
<keyword evidence="4" id="KW-1134">Transmembrane beta strand</keyword>
<dbReference type="PANTHER" id="PTHR30451">
    <property type="entry name" value="OUTER MEMBRANE USHER PROTEIN"/>
    <property type="match status" value="1"/>
</dbReference>
<keyword evidence="7 9" id="KW-0472">Membrane</keyword>
<dbReference type="InterPro" id="IPR043142">
    <property type="entry name" value="PapC-like_C_sf"/>
</dbReference>
<comment type="similarity">
    <text evidence="2 9">Belongs to the fimbrial export usher family.</text>
</comment>
<dbReference type="PANTHER" id="PTHR30451:SF20">
    <property type="entry name" value="FIMBRIAE USHER"/>
    <property type="match status" value="1"/>
</dbReference>
<dbReference type="RefSeq" id="WP_055099861.1">
    <property type="nucleotide sequence ID" value="NZ_CZHF01000035.1"/>
</dbReference>
<dbReference type="EMBL" id="JAJVKT010000001">
    <property type="protein sequence ID" value="MCE7507199.1"/>
    <property type="molecule type" value="Genomic_DNA"/>
</dbReference>
<dbReference type="InterPro" id="IPR025949">
    <property type="entry name" value="PapC-like_C"/>
</dbReference>
<organism evidence="12 13">
    <name type="scientific">Alloalcanivorax xenomutans</name>
    <dbReference type="NCBI Taxonomy" id="1094342"/>
    <lineage>
        <taxon>Bacteria</taxon>
        <taxon>Pseudomonadati</taxon>
        <taxon>Pseudomonadota</taxon>
        <taxon>Gammaproteobacteria</taxon>
        <taxon>Oceanospirillales</taxon>
        <taxon>Alcanivoracaceae</taxon>
        <taxon>Alloalcanivorax</taxon>
    </lineage>
</organism>
<keyword evidence="8 9" id="KW-0998">Cell outer membrane</keyword>
<sequence length="849" mass="91933">MNQKCVVSRRTVSLSAGAQLLGGLALLTWTQAVLAQTGTQVAAASFNSDFLRGAAKDMDVSRYAQGNPTLAGDYYLDVYVNGSWKGRNELAFRAAPGEINAHTCFTLSMLSGYGVDVSTIEGVGDALSDECRSLEGWLPGAQARFDSSNMRLDISIPQANMRRSARGYVDPAFWDPGINAGFLSYNFNALRTETHYGGNDSTYDNAYLMLNSGINIGAWQLRHDSNVSRRDGQGTDWQNTATYLRRPIPSIRGMVTVGDAYTEGNLFDSMGFRGARLASDDRMLPDSLRGYAPTVRGVAESNAVVEVRQNGQVIYQATVPPGPFVIDDLYPTGYGGDLEVTVTEADGRIRRFSLPFASVPQMLRPGISRYSVTAGKVRETSLDDDPWLMQATYQKGLTNRLTGYTGATFSDDYQAYLAGVAVGTPVGAFSADVTHARTGFDRYGDRNGQSYKLGYSKFMPDTGTNVTVAAYRYSTSGYLGLRDAIIAHDYEDRQLGFDAVRRQRSEFQLTVNQTLGAGLGAMYFTGSVRDYWKSEGETTQYQVGYNNNYGPFHYGFSALKTEDEFGYDDTQYNFNFSVPLDNVAGNASLIGSGTMRDSAYESSRLGVSGSAGVDGNMTYNVAVSHQDQSGATGELSGEYRAPYATLRASYSHNDNFTQMGAGVSGSMVAHSGGVTLTPQRGETMVLVEAPAAAGARVTNMSGVRIDKRGYAVVPYVSPYRLNSVTLDPNDMSTEVELKTSSQQVAPYAGAVAKLTFDTVSGQALLIKAKGPDGEPVPFGAEVYDEAGQPVGLVGQSGRVYLRTEKESGRLSVKWGEEADQSCDIDYRVPESDEDASAARAYHHLEARCE</sequence>
<reference evidence="12" key="1">
    <citation type="submission" date="2022-01" db="EMBL/GenBank/DDBJ databases">
        <authorList>
            <person name="Karlyshev A.V."/>
            <person name="Jaspars M."/>
        </authorList>
    </citation>
    <scope>NUCLEOTIDE SEQUENCE</scope>
    <source>
        <strain evidence="12">AGSA3-2</strain>
    </source>
</reference>
<dbReference type="FunFam" id="2.60.40.3110:FF:000001">
    <property type="entry name" value="Putative fimbrial outer membrane usher"/>
    <property type="match status" value="1"/>
</dbReference>
<dbReference type="Gene3D" id="2.60.40.2610">
    <property type="entry name" value="Outer membrane usher protein FimD, plug domain"/>
    <property type="match status" value="1"/>
</dbReference>
<dbReference type="Proteomes" id="UP001107961">
    <property type="component" value="Unassembled WGS sequence"/>
</dbReference>
<evidence type="ECO:0000259" key="10">
    <source>
        <dbReference type="Pfam" id="PF13953"/>
    </source>
</evidence>
<feature type="domain" description="PapC N-terminal" evidence="11">
    <location>
        <begin position="45"/>
        <end position="189"/>
    </location>
</feature>
<comment type="caution">
    <text evidence="12">The sequence shown here is derived from an EMBL/GenBank/DDBJ whole genome shotgun (WGS) entry which is preliminary data.</text>
</comment>
<evidence type="ECO:0000256" key="3">
    <source>
        <dbReference type="ARBA" id="ARBA00022448"/>
    </source>
</evidence>
<evidence type="ECO:0000256" key="8">
    <source>
        <dbReference type="ARBA" id="ARBA00023237"/>
    </source>
</evidence>
<keyword evidence="9" id="KW-1029">Fimbrium biogenesis</keyword>
<keyword evidence="6" id="KW-0732">Signal</keyword>
<evidence type="ECO:0000313" key="13">
    <source>
        <dbReference type="Proteomes" id="UP001107961"/>
    </source>
</evidence>
<feature type="domain" description="PapC-like C-terminal" evidence="10">
    <location>
        <begin position="765"/>
        <end position="830"/>
    </location>
</feature>
<evidence type="ECO:0000256" key="7">
    <source>
        <dbReference type="ARBA" id="ARBA00023136"/>
    </source>
</evidence>
<dbReference type="InterPro" id="IPR000015">
    <property type="entry name" value="Fimb_usher"/>
</dbReference>
<dbReference type="Gene3D" id="2.60.40.3110">
    <property type="match status" value="1"/>
</dbReference>
<evidence type="ECO:0000256" key="9">
    <source>
        <dbReference type="RuleBase" id="RU003884"/>
    </source>
</evidence>
<evidence type="ECO:0000256" key="6">
    <source>
        <dbReference type="ARBA" id="ARBA00022729"/>
    </source>
</evidence>
<dbReference type="AlphaFoldDB" id="A0A9Q3W292"/>
<proteinExistence type="inferred from homology"/>
<evidence type="ECO:0000313" key="12">
    <source>
        <dbReference type="EMBL" id="MCE7507199.1"/>
    </source>
</evidence>
<dbReference type="GO" id="GO:0009297">
    <property type="term" value="P:pilus assembly"/>
    <property type="evidence" value="ECO:0007669"/>
    <property type="project" value="InterPro"/>
</dbReference>
<keyword evidence="5 9" id="KW-0812">Transmembrane</keyword>
<evidence type="ECO:0000256" key="1">
    <source>
        <dbReference type="ARBA" id="ARBA00004571"/>
    </source>
</evidence>
<accession>A0A9Q3W292</accession>
<dbReference type="Gene3D" id="2.60.40.2070">
    <property type="match status" value="1"/>
</dbReference>
<dbReference type="InterPro" id="IPR037224">
    <property type="entry name" value="PapC_N_sf"/>
</dbReference>
<keyword evidence="13" id="KW-1185">Reference proteome</keyword>
<dbReference type="InterPro" id="IPR025885">
    <property type="entry name" value="PapC_N"/>
</dbReference>
<dbReference type="Pfam" id="PF13953">
    <property type="entry name" value="PapC_C"/>
    <property type="match status" value="1"/>
</dbReference>
<protein>
    <submittedName>
        <fullName evidence="12">Fimbrial biogenesis outer membrane usher protein</fullName>
    </submittedName>
</protein>
<dbReference type="InterPro" id="IPR042186">
    <property type="entry name" value="FimD_plug_dom"/>
</dbReference>
<comment type="subcellular location">
    <subcellularLocation>
        <location evidence="1 9">Cell outer membrane</location>
        <topology evidence="1 9">Multi-pass membrane protein</topology>
    </subcellularLocation>
</comment>
<dbReference type="Pfam" id="PF00577">
    <property type="entry name" value="Usher"/>
    <property type="match status" value="1"/>
</dbReference>
<evidence type="ECO:0000256" key="2">
    <source>
        <dbReference type="ARBA" id="ARBA00008064"/>
    </source>
</evidence>
<keyword evidence="3 9" id="KW-0813">Transport</keyword>
<dbReference type="FunFam" id="2.60.40.2610:FF:000001">
    <property type="entry name" value="Outer membrane fimbrial usher protein"/>
    <property type="match status" value="1"/>
</dbReference>
<gene>
    <name evidence="12" type="ORF">LZG35_01020</name>
</gene>
<name>A0A9Q3W292_9GAMM</name>
<evidence type="ECO:0000256" key="4">
    <source>
        <dbReference type="ARBA" id="ARBA00022452"/>
    </source>
</evidence>
<dbReference type="SUPFAM" id="SSF141729">
    <property type="entry name" value="FimD N-terminal domain-like"/>
    <property type="match status" value="1"/>
</dbReference>
<dbReference type="GO" id="GO:0015473">
    <property type="term" value="F:fimbrial usher porin activity"/>
    <property type="evidence" value="ECO:0007669"/>
    <property type="project" value="InterPro"/>
</dbReference>
<dbReference type="Pfam" id="PF13954">
    <property type="entry name" value="PapC_N"/>
    <property type="match status" value="1"/>
</dbReference>
<evidence type="ECO:0000259" key="11">
    <source>
        <dbReference type="Pfam" id="PF13954"/>
    </source>
</evidence>
<dbReference type="PROSITE" id="PS01151">
    <property type="entry name" value="FIMBRIAL_USHER"/>
    <property type="match status" value="1"/>
</dbReference>